<dbReference type="OrthoDB" id="6609516at2759"/>
<dbReference type="AlphaFoldDB" id="A0A8B8G5M8"/>
<sequence length="719" mass="81814">MFASLIKTLFKRTSDNISGSPNHDEPQNNKKVINLRQDVENMLSEVNEIDCLNRTSCKESIADSSEFMSFAGNLPEDLNDNDLDELKSEINSDEETVQCTVEDKIQTNDIVQKINSLQCIFTWKLKSNKRNIISQILNKYGDYNLDISSPEFSMKRFIGNLIIGYELFHNGEIENGQIKILEIGKWLEELDNGSDKFYLSIKTGLYYVMKGTLIHMLNASNLLEECKWLLDDIIPFKKLNCISKASIFAIHAAVLTEYGANTQYYKKACDSANKACVLDPSSPHWFYIYAVALTKQRTFLHSYKSHPTENEINAIQHAIMLSDGKDTVFNYHRILLDKDTANRNYHDNINIKNNDMSEKNLQANQKIVDMIKTVISMEPKDPLVIVGCAKILMTLPIKVRDFDLGKMYLTKAMQMAPNDVAVLNSIEKAITHYKRVSNKTYELKKTASKQFQPSVKNKKSKIAEKLSFLMNNHKNGKDPLPDLIAMLNKSNGRDKVIIMAQICSYTILFANNLRSGVEQFLVLLEEPIILDCDLMIDNLSSFGLEKFNLAQFICNEIRLATNSCETPSEEMLFYFKALINIMKKFRLVMGEVEPSMKSKLIVNSSDRLTCLSTAFQSGLHLSDNNSEVDRCKNITNKSNNPKSFQNVDSKIFKAKSRVNKKNNMNTSIGKIFNFQTNLIGQSYGGGSNMSGHYNGLQAHIRKKRVQKHYLIGVMLIDML</sequence>
<dbReference type="GeneID" id="112688969"/>
<dbReference type="Proteomes" id="UP000694846">
    <property type="component" value="Unplaced"/>
</dbReference>
<gene>
    <name evidence="2" type="primary">LOC112688969</name>
</gene>
<proteinExistence type="predicted"/>
<protein>
    <submittedName>
        <fullName evidence="2">Uncharacterized protein LOC112688969</fullName>
    </submittedName>
</protein>
<dbReference type="InterPro" id="IPR011990">
    <property type="entry name" value="TPR-like_helical_dom_sf"/>
</dbReference>
<dbReference type="SUPFAM" id="SSF48452">
    <property type="entry name" value="TPR-like"/>
    <property type="match status" value="1"/>
</dbReference>
<reference evidence="2" key="1">
    <citation type="submission" date="2025-08" db="UniProtKB">
        <authorList>
            <consortium name="RefSeq"/>
        </authorList>
    </citation>
    <scope>IDENTIFICATION</scope>
    <source>
        <tissue evidence="2">Whole body</tissue>
    </source>
</reference>
<evidence type="ECO:0000313" key="2">
    <source>
        <dbReference type="RefSeq" id="XP_025418217.1"/>
    </source>
</evidence>
<organism evidence="1 2">
    <name type="scientific">Sipha flava</name>
    <name type="common">yellow sugarcane aphid</name>
    <dbReference type="NCBI Taxonomy" id="143950"/>
    <lineage>
        <taxon>Eukaryota</taxon>
        <taxon>Metazoa</taxon>
        <taxon>Ecdysozoa</taxon>
        <taxon>Arthropoda</taxon>
        <taxon>Hexapoda</taxon>
        <taxon>Insecta</taxon>
        <taxon>Pterygota</taxon>
        <taxon>Neoptera</taxon>
        <taxon>Paraneoptera</taxon>
        <taxon>Hemiptera</taxon>
        <taxon>Sternorrhyncha</taxon>
        <taxon>Aphidomorpha</taxon>
        <taxon>Aphidoidea</taxon>
        <taxon>Aphididae</taxon>
        <taxon>Sipha</taxon>
    </lineage>
</organism>
<evidence type="ECO:0000313" key="1">
    <source>
        <dbReference type="Proteomes" id="UP000694846"/>
    </source>
</evidence>
<keyword evidence="1" id="KW-1185">Reference proteome</keyword>
<name>A0A8B8G5M8_9HEMI</name>
<dbReference type="RefSeq" id="XP_025418217.1">
    <property type="nucleotide sequence ID" value="XM_025562432.1"/>
</dbReference>
<dbReference type="Gene3D" id="1.25.40.10">
    <property type="entry name" value="Tetratricopeptide repeat domain"/>
    <property type="match status" value="1"/>
</dbReference>
<accession>A0A8B8G5M8</accession>